<organism evidence="1 2">
    <name type="scientific">Burkholderia stabilis</name>
    <dbReference type="NCBI Taxonomy" id="95485"/>
    <lineage>
        <taxon>Bacteria</taxon>
        <taxon>Pseudomonadati</taxon>
        <taxon>Pseudomonadota</taxon>
        <taxon>Betaproteobacteria</taxon>
        <taxon>Burkholderiales</taxon>
        <taxon>Burkholderiaceae</taxon>
        <taxon>Burkholderia</taxon>
        <taxon>Burkholderia cepacia complex</taxon>
    </lineage>
</organism>
<name>A0A1Y1BLB2_9BURK</name>
<evidence type="ECO:0000313" key="1">
    <source>
        <dbReference type="EMBL" id="BAX59876.1"/>
    </source>
</evidence>
<gene>
    <name evidence="1" type="ORF">BSFP_027200</name>
</gene>
<proteinExistence type="predicted"/>
<dbReference type="AlphaFoldDB" id="A0A1Y1BLB2"/>
<dbReference type="Proteomes" id="UP000218432">
    <property type="component" value="Chromosome 1"/>
</dbReference>
<accession>A0A1Y1BLB2</accession>
<evidence type="ECO:0000313" key="2">
    <source>
        <dbReference type="Proteomes" id="UP000218432"/>
    </source>
</evidence>
<dbReference type="RefSeq" id="WP_096472543.1">
    <property type="nucleotide sequence ID" value="NZ_AP018111.1"/>
</dbReference>
<protein>
    <submittedName>
        <fullName evidence="1">Uncharacterized protein</fullName>
    </submittedName>
</protein>
<dbReference type="EMBL" id="AP018111">
    <property type="protein sequence ID" value="BAX59876.1"/>
    <property type="molecule type" value="Genomic_DNA"/>
</dbReference>
<sequence>MSIVDETRKLKREVRALAAKPEWALQTRYDLLAKKPPSSLKERAWRGAKRVLAASGLMPPHVTHYPWLPTLKHAPVSAEAKTLLIWAPGTPRDALRRACEGLSARLNGDALLVPVLVTDVADFAFYSRLGWLVEYLPELSGEDRSYRDRKRAYLAWRYRDARIVPPAAGLADDAEWKALLEVS</sequence>
<reference evidence="1 2" key="1">
    <citation type="journal article" date="2017" name="Genome Announc.">
        <title>Complete Genome Sequence of Burkholderia stabilis FERMP-21014.</title>
        <authorList>
            <person name="Konishi K."/>
            <person name="Kumagai T."/>
            <person name="Sakasegawa S."/>
            <person name="Tamura T."/>
        </authorList>
    </citation>
    <scope>NUCLEOTIDE SEQUENCE [LARGE SCALE GENOMIC DNA]</scope>
    <source>
        <strain evidence="1 2">FERMP-21014</strain>
    </source>
</reference>